<evidence type="ECO:0000313" key="1">
    <source>
        <dbReference type="EMBL" id="MYM92211.1"/>
    </source>
</evidence>
<dbReference type="Proteomes" id="UP000470302">
    <property type="component" value="Unassembled WGS sequence"/>
</dbReference>
<gene>
    <name evidence="1" type="ORF">GTP91_34250</name>
</gene>
<feature type="non-terminal residue" evidence="1">
    <location>
        <position position="110"/>
    </location>
</feature>
<dbReference type="InterPro" id="IPR036291">
    <property type="entry name" value="NAD(P)-bd_dom_sf"/>
</dbReference>
<dbReference type="EMBL" id="WWCW01000525">
    <property type="protein sequence ID" value="MYM92211.1"/>
    <property type="molecule type" value="Genomic_DNA"/>
</dbReference>
<protein>
    <submittedName>
        <fullName evidence="1">Polysaccharide biosynthesis protein</fullName>
    </submittedName>
</protein>
<dbReference type="AlphaFoldDB" id="A0A845GE98"/>
<name>A0A845GE98_9BURK</name>
<sequence>HTRPPLAREAVAIYGAGDPGARLAQAMQGDGQYCPVCFFDEKARREQRTIAGLRVFPPEQLAELTAIWSIRLIVVALPAASGERMGAVLRMLGGAGVGIKFLRALPDLAD</sequence>
<reference evidence="1 2" key="1">
    <citation type="submission" date="2020-01" db="EMBL/GenBank/DDBJ databases">
        <title>Novel species isolated from a subtropical stream in China.</title>
        <authorList>
            <person name="Lu H."/>
        </authorList>
    </citation>
    <scope>NUCLEOTIDE SEQUENCE [LARGE SCALE GENOMIC DNA]</scope>
    <source>
        <strain evidence="1 2">FT82W</strain>
    </source>
</reference>
<dbReference type="PANTHER" id="PTHR43318:SF2">
    <property type="entry name" value="UDP-N-ACETYLGLUCOSAMINE 4,6-DEHYDRATASE (INVERTING)"/>
    <property type="match status" value="1"/>
</dbReference>
<dbReference type="InterPro" id="IPR051203">
    <property type="entry name" value="Polysaccharide_Synthase-Rel"/>
</dbReference>
<dbReference type="Gene3D" id="3.40.50.720">
    <property type="entry name" value="NAD(P)-binding Rossmann-like Domain"/>
    <property type="match status" value="1"/>
</dbReference>
<feature type="non-terminal residue" evidence="1">
    <location>
        <position position="1"/>
    </location>
</feature>
<proteinExistence type="predicted"/>
<dbReference type="SUPFAM" id="SSF51735">
    <property type="entry name" value="NAD(P)-binding Rossmann-fold domains"/>
    <property type="match status" value="1"/>
</dbReference>
<dbReference type="PANTHER" id="PTHR43318">
    <property type="entry name" value="UDP-N-ACETYLGLUCOSAMINE 4,6-DEHYDRATASE"/>
    <property type="match status" value="1"/>
</dbReference>
<accession>A0A845GE98</accession>
<comment type="caution">
    <text evidence="1">The sequence shown here is derived from an EMBL/GenBank/DDBJ whole genome shotgun (WGS) entry which is preliminary data.</text>
</comment>
<dbReference type="RefSeq" id="WP_373925100.1">
    <property type="nucleotide sequence ID" value="NZ_WWCW01000525.1"/>
</dbReference>
<evidence type="ECO:0000313" key="2">
    <source>
        <dbReference type="Proteomes" id="UP000470302"/>
    </source>
</evidence>
<organism evidence="1 2">
    <name type="scientific">Duganella vulcania</name>
    <dbReference type="NCBI Taxonomy" id="2692166"/>
    <lineage>
        <taxon>Bacteria</taxon>
        <taxon>Pseudomonadati</taxon>
        <taxon>Pseudomonadota</taxon>
        <taxon>Betaproteobacteria</taxon>
        <taxon>Burkholderiales</taxon>
        <taxon>Oxalobacteraceae</taxon>
        <taxon>Telluria group</taxon>
        <taxon>Duganella</taxon>
    </lineage>
</organism>